<comment type="subunit">
    <text evidence="2">Interacts with ribosomal protein uL14 (rplN).</text>
</comment>
<sequence length="118" mass="12710">MTDNLPVDLKNIILTSLDDDQAEDVLCIDLTGKSSIADAIIVASGRSQRHVAAIADHIVRKLKDAGVGKARVEGLPNADWVLIDAGDIVAHIFRPEVRAFYAIERIWTGETRHAAGAA</sequence>
<dbReference type="PANTHER" id="PTHR21043:SF0">
    <property type="entry name" value="MITOCHONDRIAL ASSEMBLY OF RIBOSOMAL LARGE SUBUNIT PROTEIN 1"/>
    <property type="match status" value="1"/>
</dbReference>
<name>A0A2P2EEF4_9PROT</name>
<dbReference type="Proteomes" id="UP000245086">
    <property type="component" value="Unassembled WGS sequence"/>
</dbReference>
<evidence type="ECO:0000256" key="1">
    <source>
        <dbReference type="ARBA" id="ARBA00010574"/>
    </source>
</evidence>
<comment type="similarity">
    <text evidence="1 2">Belongs to the Iojap/RsfS family.</text>
</comment>
<dbReference type="GO" id="GO:0005737">
    <property type="term" value="C:cytoplasm"/>
    <property type="evidence" value="ECO:0007669"/>
    <property type="project" value="UniProtKB-SubCell"/>
</dbReference>
<keyword evidence="2" id="KW-0810">Translation regulation</keyword>
<evidence type="ECO:0000256" key="2">
    <source>
        <dbReference type="HAMAP-Rule" id="MF_01477"/>
    </source>
</evidence>
<dbReference type="RefSeq" id="WP_108986328.1">
    <property type="nucleotide sequence ID" value="NZ_BFBR01000015.1"/>
</dbReference>
<dbReference type="GO" id="GO:0017148">
    <property type="term" value="P:negative regulation of translation"/>
    <property type="evidence" value="ECO:0007669"/>
    <property type="project" value="UniProtKB-UniRule"/>
</dbReference>
<proteinExistence type="inferred from homology"/>
<dbReference type="GO" id="GO:0090071">
    <property type="term" value="P:negative regulation of ribosome biogenesis"/>
    <property type="evidence" value="ECO:0007669"/>
    <property type="project" value="UniProtKB-UniRule"/>
</dbReference>
<organism evidence="3 4">
    <name type="scientific">Candidatus Phycosocius bacilliformis</name>
    <dbReference type="NCBI Taxonomy" id="1445552"/>
    <lineage>
        <taxon>Bacteria</taxon>
        <taxon>Pseudomonadati</taxon>
        <taxon>Pseudomonadota</taxon>
        <taxon>Alphaproteobacteria</taxon>
        <taxon>Caulobacterales</taxon>
        <taxon>Caulobacterales incertae sedis</taxon>
        <taxon>Candidatus Phycosocius</taxon>
    </lineage>
</organism>
<dbReference type="NCBIfam" id="TIGR00090">
    <property type="entry name" value="rsfS_iojap_ybeB"/>
    <property type="match status" value="1"/>
</dbReference>
<comment type="subcellular location">
    <subcellularLocation>
        <location evidence="2">Cytoplasm</location>
    </subcellularLocation>
</comment>
<evidence type="ECO:0000313" key="4">
    <source>
        <dbReference type="Proteomes" id="UP000245086"/>
    </source>
</evidence>
<dbReference type="Pfam" id="PF02410">
    <property type="entry name" value="RsfS"/>
    <property type="match status" value="1"/>
</dbReference>
<gene>
    <name evidence="2 3" type="primary">rsfS</name>
    <name evidence="3" type="ORF">PbB2_03143</name>
</gene>
<evidence type="ECO:0000313" key="3">
    <source>
        <dbReference type="EMBL" id="GBF59443.1"/>
    </source>
</evidence>
<dbReference type="HAMAP" id="MF_01477">
    <property type="entry name" value="Iojap_RsfS"/>
    <property type="match status" value="1"/>
</dbReference>
<dbReference type="OrthoDB" id="9793681at2"/>
<dbReference type="Gene3D" id="3.30.460.10">
    <property type="entry name" value="Beta Polymerase, domain 2"/>
    <property type="match status" value="1"/>
</dbReference>
<dbReference type="GO" id="GO:0043023">
    <property type="term" value="F:ribosomal large subunit binding"/>
    <property type="evidence" value="ECO:0007669"/>
    <property type="project" value="TreeGrafter"/>
</dbReference>
<dbReference type="AlphaFoldDB" id="A0A2P2EEF4"/>
<dbReference type="InterPro" id="IPR004394">
    <property type="entry name" value="Iojap/RsfS/C7orf30"/>
</dbReference>
<dbReference type="EMBL" id="BFBR01000015">
    <property type="protein sequence ID" value="GBF59443.1"/>
    <property type="molecule type" value="Genomic_DNA"/>
</dbReference>
<comment type="function">
    <text evidence="2">Functions as a ribosomal silencing factor. Interacts with ribosomal protein uL14 (rplN), blocking formation of intersubunit bridge B8. Prevents association of the 30S and 50S ribosomal subunits and the formation of functional ribosomes, thus repressing translation.</text>
</comment>
<keyword evidence="4" id="KW-1185">Reference proteome</keyword>
<accession>A0A2P2EEF4</accession>
<dbReference type="GO" id="GO:0042256">
    <property type="term" value="P:cytosolic ribosome assembly"/>
    <property type="evidence" value="ECO:0007669"/>
    <property type="project" value="UniProtKB-UniRule"/>
</dbReference>
<protein>
    <recommendedName>
        <fullName evidence="2">Ribosomal silencing factor RsfS</fullName>
    </recommendedName>
</protein>
<keyword evidence="2" id="KW-0963">Cytoplasm</keyword>
<dbReference type="SUPFAM" id="SSF81301">
    <property type="entry name" value="Nucleotidyltransferase"/>
    <property type="match status" value="1"/>
</dbReference>
<keyword evidence="2" id="KW-0678">Repressor</keyword>
<dbReference type="PANTHER" id="PTHR21043">
    <property type="entry name" value="IOJAP SUPERFAMILY ORTHOLOG"/>
    <property type="match status" value="1"/>
</dbReference>
<comment type="caution">
    <text evidence="3">The sequence shown here is derived from an EMBL/GenBank/DDBJ whole genome shotgun (WGS) entry which is preliminary data.</text>
</comment>
<dbReference type="InterPro" id="IPR043519">
    <property type="entry name" value="NT_sf"/>
</dbReference>
<reference evidence="3" key="1">
    <citation type="journal article" date="2018" name="Genome Announc.">
        <title>Draft Genome Sequence of "Candidatus Phycosocius bacilliformis," an Alphaproteobacterial Ectosymbiont of the Hydrocarbon-Producing Green Alga Botryococcus braunii.</title>
        <authorList>
            <person name="Tanabe Y."/>
            <person name="Yamaguchi H."/>
            <person name="Watanabe M.M."/>
        </authorList>
    </citation>
    <scope>NUCLEOTIDE SEQUENCE [LARGE SCALE GENOMIC DNA]</scope>
    <source>
        <strain evidence="3">BOTRYCO-2</strain>
    </source>
</reference>